<feature type="region of interest" description="Disordered" evidence="4">
    <location>
        <begin position="238"/>
        <end position="393"/>
    </location>
</feature>
<feature type="compositionally biased region" description="Basic and acidic residues" evidence="4">
    <location>
        <begin position="356"/>
        <end position="374"/>
    </location>
</feature>
<dbReference type="Gene3D" id="1.20.1270.60">
    <property type="entry name" value="Arfaptin homology (AH) domain/BAR domain"/>
    <property type="match status" value="1"/>
</dbReference>
<keyword evidence="1 2" id="KW-0175">Coiled coil</keyword>
<dbReference type="SUPFAM" id="SSF103657">
    <property type="entry name" value="BAR/IMD domain-like"/>
    <property type="match status" value="1"/>
</dbReference>
<reference evidence="6" key="1">
    <citation type="journal article" date="2023" name="Insect Mol. Biol.">
        <title>Genome sequencing provides insights into the evolution of gene families encoding plant cell wall-degrading enzymes in longhorned beetles.</title>
        <authorList>
            <person name="Shin N.R."/>
            <person name="Okamura Y."/>
            <person name="Kirsch R."/>
            <person name="Pauchet Y."/>
        </authorList>
    </citation>
    <scope>NUCLEOTIDE SEQUENCE</scope>
    <source>
        <strain evidence="6">AMC_N1</strain>
    </source>
</reference>
<feature type="compositionally biased region" description="Basic and acidic residues" evidence="4">
    <location>
        <begin position="257"/>
        <end position="270"/>
    </location>
</feature>
<keyword evidence="7" id="KW-1185">Reference proteome</keyword>
<evidence type="ECO:0000256" key="1">
    <source>
        <dbReference type="ARBA" id="ARBA00023054"/>
    </source>
</evidence>
<proteinExistence type="predicted"/>
<evidence type="ECO:0000256" key="3">
    <source>
        <dbReference type="SAM" id="Coils"/>
    </source>
</evidence>
<dbReference type="InterPro" id="IPR027267">
    <property type="entry name" value="AH/BAR_dom_sf"/>
</dbReference>
<gene>
    <name evidence="6" type="ORF">NQ318_003480</name>
</gene>
<name>A0AAV8YWJ7_9CUCU</name>
<dbReference type="PANTHER" id="PTHR23065">
    <property type="entry name" value="PROLINE-SERINE-THREONINE PHOSPHATASE INTERACTING PROTEIN 1"/>
    <property type="match status" value="1"/>
</dbReference>
<feature type="compositionally biased region" description="Basic residues" evidence="4">
    <location>
        <begin position="271"/>
        <end position="284"/>
    </location>
</feature>
<evidence type="ECO:0000256" key="4">
    <source>
        <dbReference type="SAM" id="MobiDB-lite"/>
    </source>
</evidence>
<protein>
    <recommendedName>
        <fullName evidence="5">F-BAR domain-containing protein</fullName>
    </recommendedName>
</protein>
<dbReference type="AlphaFoldDB" id="A0AAV8YWJ7"/>
<dbReference type="Pfam" id="PF22699">
    <property type="entry name" value="GMIP-like_FCH"/>
    <property type="match status" value="1"/>
</dbReference>
<feature type="coiled-coil region" evidence="3">
    <location>
        <begin position="132"/>
        <end position="166"/>
    </location>
</feature>
<dbReference type="GO" id="GO:0030136">
    <property type="term" value="C:clathrin-coated vesicle"/>
    <property type="evidence" value="ECO:0007669"/>
    <property type="project" value="TreeGrafter"/>
</dbReference>
<dbReference type="GO" id="GO:0072583">
    <property type="term" value="P:clathrin-dependent endocytosis"/>
    <property type="evidence" value="ECO:0007669"/>
    <property type="project" value="TreeGrafter"/>
</dbReference>
<dbReference type="EMBL" id="JAPWTK010000038">
    <property type="protein sequence ID" value="KAJ8955383.1"/>
    <property type="molecule type" value="Genomic_DNA"/>
</dbReference>
<dbReference type="InterPro" id="IPR031160">
    <property type="entry name" value="F_BAR_dom"/>
</dbReference>
<dbReference type="GO" id="GO:0048268">
    <property type="term" value="P:clathrin coat assembly"/>
    <property type="evidence" value="ECO:0007669"/>
    <property type="project" value="TreeGrafter"/>
</dbReference>
<dbReference type="PROSITE" id="PS51741">
    <property type="entry name" value="F_BAR"/>
    <property type="match status" value="1"/>
</dbReference>
<dbReference type="GO" id="GO:0005886">
    <property type="term" value="C:plasma membrane"/>
    <property type="evidence" value="ECO:0007669"/>
    <property type="project" value="TreeGrafter"/>
</dbReference>
<feature type="compositionally biased region" description="Polar residues" evidence="4">
    <location>
        <begin position="310"/>
        <end position="321"/>
    </location>
</feature>
<evidence type="ECO:0000256" key="2">
    <source>
        <dbReference type="PROSITE-ProRule" id="PRU01077"/>
    </source>
</evidence>
<dbReference type="PANTHER" id="PTHR23065:SF15">
    <property type="entry name" value="AT02057P"/>
    <property type="match status" value="1"/>
</dbReference>
<dbReference type="Proteomes" id="UP001162162">
    <property type="component" value="Unassembled WGS sequence"/>
</dbReference>
<dbReference type="InterPro" id="IPR054713">
    <property type="entry name" value="GMIP/FCHO2-like_FCH"/>
</dbReference>
<feature type="compositionally biased region" description="Polar residues" evidence="4">
    <location>
        <begin position="334"/>
        <end position="346"/>
    </location>
</feature>
<dbReference type="GO" id="GO:0005905">
    <property type="term" value="C:clathrin-coated pit"/>
    <property type="evidence" value="ECO:0007669"/>
    <property type="project" value="TreeGrafter"/>
</dbReference>
<feature type="domain" description="F-BAR" evidence="5">
    <location>
        <begin position="1"/>
        <end position="226"/>
    </location>
</feature>
<accession>A0AAV8YWJ7</accession>
<sequence length="425" mass="48915">MKYGLVASKEFADFVRERSNIEENNSKLLSKLAKQAGSCCVHGTFAPLWQVLKTSAERLSVLHMQMVQKMSDLVKEVSKYAEELHKRHKLVKEEESGTLEAVQAMQAVTLNVQKAKDAYTQRVLELDRLKKESTSAKDVEKAEQKLKKAQEDYKNFVEKYSSIKEDFEKKMSVTCKNFQDLEVNHLVHMKEFLNSYAEVVEWTHEQMGKVHKEFRQQCVALTVDQLLEQFVHSKSTGLERPGMVDLEEPLTSPTQEPEPKPAKREGFLRSRRDKAKQKKSKKKVKDNVDNQSNKEEKSDVEEKDDSQKSQRTAETADTTGQEVDEDGYVIRPNVSHNWNSEKGSFYSSTDSDSDDERERKIHVEIKPPEQRLRPDVCLGGRTQSHRGEHVAVSYRRPRQTRLQFGLRLDDEEITVSVAAARQAEQ</sequence>
<evidence type="ECO:0000313" key="7">
    <source>
        <dbReference type="Proteomes" id="UP001162162"/>
    </source>
</evidence>
<feature type="compositionally biased region" description="Basic and acidic residues" evidence="4">
    <location>
        <begin position="285"/>
        <end position="297"/>
    </location>
</feature>
<evidence type="ECO:0000259" key="5">
    <source>
        <dbReference type="PROSITE" id="PS51741"/>
    </source>
</evidence>
<organism evidence="6 7">
    <name type="scientific">Aromia moschata</name>
    <dbReference type="NCBI Taxonomy" id="1265417"/>
    <lineage>
        <taxon>Eukaryota</taxon>
        <taxon>Metazoa</taxon>
        <taxon>Ecdysozoa</taxon>
        <taxon>Arthropoda</taxon>
        <taxon>Hexapoda</taxon>
        <taxon>Insecta</taxon>
        <taxon>Pterygota</taxon>
        <taxon>Neoptera</taxon>
        <taxon>Endopterygota</taxon>
        <taxon>Coleoptera</taxon>
        <taxon>Polyphaga</taxon>
        <taxon>Cucujiformia</taxon>
        <taxon>Chrysomeloidea</taxon>
        <taxon>Cerambycidae</taxon>
        <taxon>Cerambycinae</taxon>
        <taxon>Callichromatini</taxon>
        <taxon>Aromia</taxon>
    </lineage>
</organism>
<comment type="caution">
    <text evidence="6">The sequence shown here is derived from an EMBL/GenBank/DDBJ whole genome shotgun (WGS) entry which is preliminary data.</text>
</comment>
<evidence type="ECO:0000313" key="6">
    <source>
        <dbReference type="EMBL" id="KAJ8955383.1"/>
    </source>
</evidence>